<keyword evidence="5" id="KW-1185">Reference proteome</keyword>
<reference evidence="6 7" key="2">
    <citation type="submission" date="2014-06" db="EMBL/GenBank/DDBJ databases">
        <authorList>
            <person name="Ju J."/>
            <person name="Zhang J."/>
        </authorList>
    </citation>
    <scope>NUCLEOTIDE SEQUENCE [LARGE SCALE GENOMIC DNA]</scope>
    <source>
        <strain evidence="3">DmW_045</strain>
        <strain evidence="4">DmW_048</strain>
    </source>
</reference>
<dbReference type="KEGG" id="aot:AcetOri_orf01535"/>
<dbReference type="InterPro" id="IPR009964">
    <property type="entry name" value="DUF1491"/>
</dbReference>
<dbReference type="EMBL" id="AP018515">
    <property type="protein sequence ID" value="BBC79380.1"/>
    <property type="molecule type" value="Genomic_DNA"/>
</dbReference>
<dbReference type="AlphaFoldDB" id="A0A251ZYP2"/>
<dbReference type="EMBL" id="JOOY01000041">
    <property type="protein sequence ID" value="OUJ01604.1"/>
    <property type="molecule type" value="Genomic_DNA"/>
</dbReference>
<accession>A0A251ZYP2</accession>
<organism evidence="3 6">
    <name type="scientific">Acetobacter orientalis</name>
    <dbReference type="NCBI Taxonomy" id="146474"/>
    <lineage>
        <taxon>Bacteria</taxon>
        <taxon>Pseudomonadati</taxon>
        <taxon>Pseudomonadota</taxon>
        <taxon>Alphaproteobacteria</taxon>
        <taxon>Acetobacterales</taxon>
        <taxon>Acetobacteraceae</taxon>
        <taxon>Acetobacter</taxon>
    </lineage>
</organism>
<evidence type="ECO:0000313" key="5">
    <source>
        <dbReference type="Proteomes" id="UP000032670"/>
    </source>
</evidence>
<dbReference type="GeneID" id="76203180"/>
<dbReference type="Proteomes" id="UP000270034">
    <property type="component" value="Chromosome"/>
</dbReference>
<accession>A0A0D6NG50</accession>
<evidence type="ECO:0000313" key="6">
    <source>
        <dbReference type="Proteomes" id="UP000194639"/>
    </source>
</evidence>
<dbReference type="EMBL" id="BAMX01000005">
    <property type="protein sequence ID" value="GAN65037.1"/>
    <property type="molecule type" value="Genomic_DNA"/>
</dbReference>
<evidence type="ECO:0000313" key="8">
    <source>
        <dbReference type="Proteomes" id="UP000270034"/>
    </source>
</evidence>
<evidence type="ECO:0000313" key="7">
    <source>
        <dbReference type="Proteomes" id="UP000194999"/>
    </source>
</evidence>
<reference evidence="2 5" key="1">
    <citation type="submission" date="2012-11" db="EMBL/GenBank/DDBJ databases">
        <title>Whole genome sequence of Acetobacter orientalis 21F-2.</title>
        <authorList>
            <person name="Azuma Y."/>
            <person name="Higashiura N."/>
            <person name="Hirakawa H."/>
            <person name="Matsushita K."/>
        </authorList>
    </citation>
    <scope>NUCLEOTIDE SEQUENCE [LARGE SCALE GENOMIC DNA]</scope>
    <source>
        <strain evidence="2 5">21F-2</strain>
    </source>
</reference>
<dbReference type="Proteomes" id="UP000032670">
    <property type="component" value="Unassembled WGS sequence"/>
</dbReference>
<reference evidence="1 8" key="3">
    <citation type="submission" date="2018-02" db="EMBL/GenBank/DDBJ databases">
        <title>Acetobacter orientalis genome.</title>
        <authorList>
            <person name="Nakashima N."/>
            <person name="Tamura T."/>
        </authorList>
    </citation>
    <scope>NUCLEOTIDE SEQUENCE [LARGE SCALE GENOMIC DNA]</scope>
    <source>
        <strain evidence="1 8">FAN1</strain>
    </source>
</reference>
<dbReference type="RefSeq" id="WP_048840101.1">
    <property type="nucleotide sequence ID" value="NZ_BAMX01000005.1"/>
</dbReference>
<dbReference type="STRING" id="1231341.Abor_005_002"/>
<dbReference type="Gene3D" id="3.40.1530.20">
    <property type="entry name" value="Protein of unknown function (DUF1491)"/>
    <property type="match status" value="1"/>
</dbReference>
<evidence type="ECO:0000313" key="1">
    <source>
        <dbReference type="EMBL" id="BBC79380.1"/>
    </source>
</evidence>
<dbReference type="EMBL" id="JOMO01000052">
    <property type="protein sequence ID" value="OUI79789.1"/>
    <property type="molecule type" value="Genomic_DNA"/>
</dbReference>
<gene>
    <name evidence="2" type="ORF">Abor_005_002</name>
    <name evidence="1" type="ORF">AcetOrient_orf01535</name>
    <name evidence="3" type="ORF">HK12_12250</name>
    <name evidence="4" type="ORF">HK15_07820</name>
</gene>
<evidence type="ECO:0008006" key="9">
    <source>
        <dbReference type="Google" id="ProtNLM"/>
    </source>
</evidence>
<evidence type="ECO:0000313" key="4">
    <source>
        <dbReference type="EMBL" id="OUJ01604.1"/>
    </source>
</evidence>
<evidence type="ECO:0000313" key="3">
    <source>
        <dbReference type="EMBL" id="OUI79789.1"/>
    </source>
</evidence>
<sequence length="113" mass="12416">MTTTPRLRTHLHASAILRQAGQDGRSAMLLRKGDPDAGSILVILVERNGSAVVLSQTRTPEGEAAWLRASGATPLEPPELSAYIERQTRFDPDLWVLELDAPDFRPPFEATLL</sequence>
<name>A0A251ZYP2_9PROT</name>
<protein>
    <recommendedName>
        <fullName evidence="9">DUF1491 family protein</fullName>
    </recommendedName>
</protein>
<dbReference type="Pfam" id="PF07372">
    <property type="entry name" value="DUF1491"/>
    <property type="match status" value="1"/>
</dbReference>
<proteinExistence type="predicted"/>
<evidence type="ECO:0000313" key="2">
    <source>
        <dbReference type="EMBL" id="GAN65037.1"/>
    </source>
</evidence>
<dbReference type="Proteomes" id="UP000194639">
    <property type="component" value="Unassembled WGS sequence"/>
</dbReference>
<dbReference type="Proteomes" id="UP000194999">
    <property type="component" value="Unassembled WGS sequence"/>
</dbReference>